<feature type="transmembrane region" description="Helical" evidence="1">
    <location>
        <begin position="17"/>
        <end position="34"/>
    </location>
</feature>
<reference evidence="2" key="1">
    <citation type="submission" date="2020-02" db="EMBL/GenBank/DDBJ databases">
        <authorList>
            <person name="Meier V. D."/>
        </authorList>
    </citation>
    <scope>NUCLEOTIDE SEQUENCE</scope>
    <source>
        <strain evidence="2">AVDCRST_MAG96</strain>
    </source>
</reference>
<keyword evidence="1" id="KW-0472">Membrane</keyword>
<accession>A0A6J4TIM1</accession>
<dbReference type="EMBL" id="CADCVN010001216">
    <property type="protein sequence ID" value="CAA9524173.1"/>
    <property type="molecule type" value="Genomic_DNA"/>
</dbReference>
<organism evidence="2">
    <name type="scientific">uncultured Segetibacter sp</name>
    <dbReference type="NCBI Taxonomy" id="481133"/>
    <lineage>
        <taxon>Bacteria</taxon>
        <taxon>Pseudomonadati</taxon>
        <taxon>Bacteroidota</taxon>
        <taxon>Chitinophagia</taxon>
        <taxon>Chitinophagales</taxon>
        <taxon>Chitinophagaceae</taxon>
        <taxon>Segetibacter</taxon>
        <taxon>environmental samples</taxon>
    </lineage>
</organism>
<keyword evidence="1" id="KW-1133">Transmembrane helix</keyword>
<name>A0A6J4TIM1_9BACT</name>
<evidence type="ECO:0000256" key="1">
    <source>
        <dbReference type="SAM" id="Phobius"/>
    </source>
</evidence>
<keyword evidence="1" id="KW-0812">Transmembrane</keyword>
<evidence type="ECO:0000313" key="2">
    <source>
        <dbReference type="EMBL" id="CAA9524173.1"/>
    </source>
</evidence>
<proteinExistence type="predicted"/>
<protein>
    <submittedName>
        <fullName evidence="2">Uncharacterized protein</fullName>
    </submittedName>
</protein>
<gene>
    <name evidence="2" type="ORF">AVDCRST_MAG96-3096</name>
</gene>
<sequence length="37" mass="4702">MYHFCCRKDDKKRKENFPILCLPVFMAWLLKYLMQYK</sequence>
<dbReference type="AlphaFoldDB" id="A0A6J4TIM1"/>